<keyword evidence="1" id="KW-1133">Transmembrane helix</keyword>
<organism evidence="2 3">
    <name type="scientific">Nostoc parmelioides FACHB-3921</name>
    <dbReference type="NCBI Taxonomy" id="2692909"/>
    <lineage>
        <taxon>Bacteria</taxon>
        <taxon>Bacillati</taxon>
        <taxon>Cyanobacteriota</taxon>
        <taxon>Cyanophyceae</taxon>
        <taxon>Nostocales</taxon>
        <taxon>Nostocaceae</taxon>
        <taxon>Nostoc</taxon>
    </lineage>
</organism>
<sequence length="79" mass="8932">MQNKHQDILGQAITLLLVVQLFLIGIQGKIQIAQGKSSLEALNWIIQQSIPVLVKIRSLKDKQDKSVSKKAIGKKVWWQ</sequence>
<evidence type="ECO:0000313" key="2">
    <source>
        <dbReference type="EMBL" id="MBD2255517.1"/>
    </source>
</evidence>
<keyword evidence="1" id="KW-0812">Transmembrane</keyword>
<keyword evidence="1" id="KW-0472">Membrane</keyword>
<evidence type="ECO:0000256" key="1">
    <source>
        <dbReference type="SAM" id="Phobius"/>
    </source>
</evidence>
<gene>
    <name evidence="2" type="ORF">H6G14_30385</name>
</gene>
<evidence type="ECO:0000313" key="3">
    <source>
        <dbReference type="Proteomes" id="UP000621307"/>
    </source>
</evidence>
<dbReference type="RefSeq" id="WP_190572457.1">
    <property type="nucleotide sequence ID" value="NZ_JACJQL010000102.1"/>
</dbReference>
<accession>A0ABR8BQF2</accession>
<comment type="caution">
    <text evidence="2">The sequence shown here is derived from an EMBL/GenBank/DDBJ whole genome shotgun (WGS) entry which is preliminary data.</text>
</comment>
<dbReference type="EMBL" id="JACJQL010000102">
    <property type="protein sequence ID" value="MBD2255517.1"/>
    <property type="molecule type" value="Genomic_DNA"/>
</dbReference>
<dbReference type="Proteomes" id="UP000621307">
    <property type="component" value="Unassembled WGS sequence"/>
</dbReference>
<protein>
    <submittedName>
        <fullName evidence="2">Uncharacterized protein</fullName>
    </submittedName>
</protein>
<keyword evidence="3" id="KW-1185">Reference proteome</keyword>
<name>A0ABR8BQF2_9NOSO</name>
<proteinExistence type="predicted"/>
<feature type="transmembrane region" description="Helical" evidence="1">
    <location>
        <begin position="12"/>
        <end position="30"/>
    </location>
</feature>
<reference evidence="2 3" key="1">
    <citation type="journal article" date="2020" name="ISME J.">
        <title>Comparative genomics reveals insights into cyanobacterial evolution and habitat adaptation.</title>
        <authorList>
            <person name="Chen M.Y."/>
            <person name="Teng W.K."/>
            <person name="Zhao L."/>
            <person name="Hu C.X."/>
            <person name="Zhou Y.K."/>
            <person name="Han B.P."/>
            <person name="Song L.R."/>
            <person name="Shu W.S."/>
        </authorList>
    </citation>
    <scope>NUCLEOTIDE SEQUENCE [LARGE SCALE GENOMIC DNA]</scope>
    <source>
        <strain evidence="2 3">FACHB-3921</strain>
    </source>
</reference>